<keyword evidence="1" id="KW-0175">Coiled coil</keyword>
<name>A0ABN2JNF3_9ACTN</name>
<evidence type="ECO:0000313" key="3">
    <source>
        <dbReference type="Proteomes" id="UP001501057"/>
    </source>
</evidence>
<evidence type="ECO:0000256" key="1">
    <source>
        <dbReference type="SAM" id="Coils"/>
    </source>
</evidence>
<keyword evidence="3" id="KW-1185">Reference proteome</keyword>
<evidence type="ECO:0008006" key="4">
    <source>
        <dbReference type="Google" id="ProtNLM"/>
    </source>
</evidence>
<proteinExistence type="predicted"/>
<dbReference type="Proteomes" id="UP001501057">
    <property type="component" value="Unassembled WGS sequence"/>
</dbReference>
<comment type="caution">
    <text evidence="2">The sequence shown here is derived from an EMBL/GenBank/DDBJ whole genome shotgun (WGS) entry which is preliminary data.</text>
</comment>
<dbReference type="EMBL" id="BAAAME010000002">
    <property type="protein sequence ID" value="GAA1733277.1"/>
    <property type="molecule type" value="Genomic_DNA"/>
</dbReference>
<gene>
    <name evidence="2" type="ORF">GCM10009710_12510</name>
</gene>
<protein>
    <recommendedName>
        <fullName evidence="4">Cell division protein FtsL</fullName>
    </recommendedName>
</protein>
<accession>A0ABN2JNF3</accession>
<organism evidence="2 3">
    <name type="scientific">Aeromicrobium alkaliterrae</name>
    <dbReference type="NCBI Taxonomy" id="302168"/>
    <lineage>
        <taxon>Bacteria</taxon>
        <taxon>Bacillati</taxon>
        <taxon>Actinomycetota</taxon>
        <taxon>Actinomycetes</taxon>
        <taxon>Propionibacteriales</taxon>
        <taxon>Nocardioidaceae</taxon>
        <taxon>Aeromicrobium</taxon>
    </lineage>
</organism>
<reference evidence="2 3" key="1">
    <citation type="journal article" date="2019" name="Int. J. Syst. Evol. Microbiol.">
        <title>The Global Catalogue of Microorganisms (GCM) 10K type strain sequencing project: providing services to taxonomists for standard genome sequencing and annotation.</title>
        <authorList>
            <consortium name="The Broad Institute Genomics Platform"/>
            <consortium name="The Broad Institute Genome Sequencing Center for Infectious Disease"/>
            <person name="Wu L."/>
            <person name="Ma J."/>
        </authorList>
    </citation>
    <scope>NUCLEOTIDE SEQUENCE [LARGE SCALE GENOMIC DNA]</scope>
    <source>
        <strain evidence="2 3">JCM 13518</strain>
    </source>
</reference>
<sequence>MVVVVSILSAGLVGLVVMSTALQDQAFELARLQTQAQSLEVQQQQLEYEADRLGNPASLAAAAAALGMVPNATPVFLKPDTGEIIGVPTPAGTQP</sequence>
<evidence type="ECO:0000313" key="2">
    <source>
        <dbReference type="EMBL" id="GAA1733277.1"/>
    </source>
</evidence>
<feature type="coiled-coil region" evidence="1">
    <location>
        <begin position="22"/>
        <end position="49"/>
    </location>
</feature>